<comment type="caution">
    <text evidence="2">The sequence shown here is derived from an EMBL/GenBank/DDBJ whole genome shotgun (WGS) entry which is preliminary data.</text>
</comment>
<evidence type="ECO:0000256" key="1">
    <source>
        <dbReference type="SAM" id="MobiDB-lite"/>
    </source>
</evidence>
<evidence type="ECO:0000313" key="2">
    <source>
        <dbReference type="EMBL" id="MFH4975923.1"/>
    </source>
</evidence>
<evidence type="ECO:0000313" key="3">
    <source>
        <dbReference type="Proteomes" id="UP001608902"/>
    </source>
</evidence>
<reference evidence="2 3" key="1">
    <citation type="submission" date="2024-08" db="EMBL/GenBank/DDBJ databases">
        <title>Gnathostoma spinigerum genome.</title>
        <authorList>
            <person name="Gonzalez-Bertolin B."/>
            <person name="Monzon S."/>
            <person name="Zaballos A."/>
            <person name="Jimenez P."/>
            <person name="Dekumyoy P."/>
            <person name="Varona S."/>
            <person name="Cuesta I."/>
            <person name="Sumanam S."/>
            <person name="Adisakwattana P."/>
            <person name="Gasser R.B."/>
            <person name="Hernandez-Gonzalez A."/>
            <person name="Young N.D."/>
            <person name="Perteguer M.J."/>
        </authorList>
    </citation>
    <scope>NUCLEOTIDE SEQUENCE [LARGE SCALE GENOMIC DNA]</scope>
    <source>
        <strain evidence="2">AL3</strain>
        <tissue evidence="2">Liver</tissue>
    </source>
</reference>
<proteinExistence type="predicted"/>
<feature type="region of interest" description="Disordered" evidence="1">
    <location>
        <begin position="74"/>
        <end position="100"/>
    </location>
</feature>
<keyword evidence="3" id="KW-1185">Reference proteome</keyword>
<dbReference type="EMBL" id="JBGFUD010001200">
    <property type="protein sequence ID" value="MFH4975923.1"/>
    <property type="molecule type" value="Genomic_DNA"/>
</dbReference>
<dbReference type="AlphaFoldDB" id="A0ABD6E743"/>
<gene>
    <name evidence="2" type="ORF">AB6A40_002632</name>
</gene>
<accession>A0ABD6E743</accession>
<name>A0ABD6E743_9BILA</name>
<dbReference type="Proteomes" id="UP001608902">
    <property type="component" value="Unassembled WGS sequence"/>
</dbReference>
<protein>
    <submittedName>
        <fullName evidence="2">Uncharacterized protein</fullName>
    </submittedName>
</protein>
<organism evidence="2 3">
    <name type="scientific">Gnathostoma spinigerum</name>
    <dbReference type="NCBI Taxonomy" id="75299"/>
    <lineage>
        <taxon>Eukaryota</taxon>
        <taxon>Metazoa</taxon>
        <taxon>Ecdysozoa</taxon>
        <taxon>Nematoda</taxon>
        <taxon>Chromadorea</taxon>
        <taxon>Rhabditida</taxon>
        <taxon>Spirurina</taxon>
        <taxon>Gnathostomatomorpha</taxon>
        <taxon>Gnathostomatoidea</taxon>
        <taxon>Gnathostomatidae</taxon>
        <taxon>Gnathostoma</taxon>
    </lineage>
</organism>
<sequence>MDELMENDDFTSERIEIPRRAEPVDLTHITIPTNDQSAIKLVDDNVLGKSPTDEKWDKGMQCFIQGKLLSKTDENNELDESRGNNNDKVGLRYFKTKGEL</sequence>